<name>A0A1I1KEH0_9SPHI</name>
<dbReference type="RefSeq" id="WP_170845760.1">
    <property type="nucleotide sequence ID" value="NZ_FOLL01000015.1"/>
</dbReference>
<dbReference type="InterPro" id="IPR032527">
    <property type="entry name" value="DUF4959"/>
</dbReference>
<dbReference type="Pfam" id="PF16323">
    <property type="entry name" value="DUF4959"/>
    <property type="match status" value="1"/>
</dbReference>
<protein>
    <recommendedName>
        <fullName evidence="1">F5/8 type C domain-containing protein</fullName>
    </recommendedName>
</protein>
<dbReference type="InterPro" id="IPR032164">
    <property type="entry name" value="DUF5000"/>
</dbReference>
<dbReference type="SUPFAM" id="SSF49785">
    <property type="entry name" value="Galactose-binding domain-like"/>
    <property type="match status" value="1"/>
</dbReference>
<dbReference type="InterPro" id="IPR000421">
    <property type="entry name" value="FA58C"/>
</dbReference>
<dbReference type="STRING" id="623281.SAMN05421747_11582"/>
<dbReference type="Proteomes" id="UP000199577">
    <property type="component" value="Unassembled WGS sequence"/>
</dbReference>
<evidence type="ECO:0000313" key="3">
    <source>
        <dbReference type="Proteomes" id="UP000199577"/>
    </source>
</evidence>
<gene>
    <name evidence="2" type="ORF">SAMN05421747_11582</name>
</gene>
<dbReference type="EMBL" id="FOLL01000015">
    <property type="protein sequence ID" value="SFC58682.1"/>
    <property type="molecule type" value="Genomic_DNA"/>
</dbReference>
<evidence type="ECO:0000313" key="2">
    <source>
        <dbReference type="EMBL" id="SFC58682.1"/>
    </source>
</evidence>
<keyword evidence="3" id="KW-1185">Reference proteome</keyword>
<organism evidence="2 3">
    <name type="scientific">Parapedobacter composti</name>
    <dbReference type="NCBI Taxonomy" id="623281"/>
    <lineage>
        <taxon>Bacteria</taxon>
        <taxon>Pseudomonadati</taxon>
        <taxon>Bacteroidota</taxon>
        <taxon>Sphingobacteriia</taxon>
        <taxon>Sphingobacteriales</taxon>
        <taxon>Sphingobacteriaceae</taxon>
        <taxon>Parapedobacter</taxon>
    </lineage>
</organism>
<reference evidence="2 3" key="1">
    <citation type="submission" date="2016-10" db="EMBL/GenBank/DDBJ databases">
        <authorList>
            <person name="de Groot N.N."/>
        </authorList>
    </citation>
    <scope>NUCLEOTIDE SEQUENCE [LARGE SCALE GENOMIC DNA]</scope>
    <source>
        <strain evidence="2 3">DSM 22900</strain>
    </source>
</reference>
<dbReference type="InterPro" id="IPR008979">
    <property type="entry name" value="Galactose-bd-like_sf"/>
</dbReference>
<dbReference type="PROSITE" id="PS51257">
    <property type="entry name" value="PROKAR_LIPOPROTEIN"/>
    <property type="match status" value="1"/>
</dbReference>
<dbReference type="Pfam" id="PF16391">
    <property type="entry name" value="DUF5000"/>
    <property type="match status" value="1"/>
</dbReference>
<sequence>MKKKQFVSVFIAFVMVLAGCKDNEMGPLVTNGDKPGAISNVRVENIAGGAKITYTLPSDEDVLYVLAEYPSTAGGTRITKASSYTNYVVLDGFADTQPREVTLYVVNRSENRSEPVSVAIQPLKANLHFVFESLQVRETFGGVNATFTNEKEGEYIFYTMTKDEGGSWVPYDRLYTNSKNRDYSVRGLASEPTEFAFFFTDKWQNSSDTLFASLTPLFETQLDKALWKHHPLPGDTYIPEFDSWRIQNLWDGTTANIFYVKPNLEGLVLPNWFTIDLGQEAKFSRIRVNQLSHHDSWMFASGAPRVFEIYGSNDPPSDGSWNNWTLLSTYESQKPSGSPLGSLTNEDRAVAIAGEDFTFPIDIDSYRYIRFKTNRTYGGNTNVMISELTFWGQPMN</sequence>
<evidence type="ECO:0000259" key="1">
    <source>
        <dbReference type="PROSITE" id="PS50022"/>
    </source>
</evidence>
<accession>A0A1I1KEH0</accession>
<dbReference type="AlphaFoldDB" id="A0A1I1KEH0"/>
<feature type="domain" description="F5/8 type C" evidence="1">
    <location>
        <begin position="270"/>
        <end position="393"/>
    </location>
</feature>
<dbReference type="PROSITE" id="PS50022">
    <property type="entry name" value="FA58C_3"/>
    <property type="match status" value="1"/>
</dbReference>
<dbReference type="Gene3D" id="2.60.120.260">
    <property type="entry name" value="Galactose-binding domain-like"/>
    <property type="match status" value="1"/>
</dbReference>
<dbReference type="Pfam" id="PF17166">
    <property type="entry name" value="DUF5126"/>
    <property type="match status" value="1"/>
</dbReference>
<proteinExistence type="predicted"/>
<dbReference type="InterPro" id="IPR033431">
    <property type="entry name" value="DUF5126"/>
</dbReference>